<sequence length="69" mass="8085">MNKLNSVFFSIFQIRRSFIPISKQRILPTLPEALRATTYILFDLPKSDINLMILTEPLLLRTCKQIAYQ</sequence>
<dbReference type="HOGENOM" id="CLU_2781179_0_0_1"/>
<reference evidence="1" key="2">
    <citation type="submission" date="2011-02" db="EMBL/GenBank/DDBJ databases">
        <authorList>
            <person name="MacLean D."/>
        </authorList>
    </citation>
    <scope>NUCLEOTIDE SEQUENCE</scope>
</reference>
<dbReference type="EMBL" id="FR824903">
    <property type="protein sequence ID" value="CCA28107.1"/>
    <property type="molecule type" value="Genomic_DNA"/>
</dbReference>
<gene>
    <name evidence="1" type="primary">AlNc14C1167G12820</name>
    <name evidence="1" type="ORF">ALNC14_142510</name>
</gene>
<organism evidence="1">
    <name type="scientific">Albugo laibachii Nc14</name>
    <dbReference type="NCBI Taxonomy" id="890382"/>
    <lineage>
        <taxon>Eukaryota</taxon>
        <taxon>Sar</taxon>
        <taxon>Stramenopiles</taxon>
        <taxon>Oomycota</taxon>
        <taxon>Peronosporomycetes</taxon>
        <taxon>Albuginales</taxon>
        <taxon>Albuginaceae</taxon>
        <taxon>Albugo</taxon>
    </lineage>
</organism>
<reference evidence="1" key="1">
    <citation type="journal article" date="2011" name="PLoS Biol.">
        <title>Gene gain and loss during evolution of obligate parasitism in the white rust pathogen of Arabidopsis thaliana.</title>
        <authorList>
            <person name="Kemen E."/>
            <person name="Gardiner A."/>
            <person name="Schultz-Larsen T."/>
            <person name="Kemen A.C."/>
            <person name="Balmuth A.L."/>
            <person name="Robert-Seilaniantz A."/>
            <person name="Bailey K."/>
            <person name="Holub E."/>
            <person name="Studholme D.J."/>
            <person name="Maclean D."/>
            <person name="Jones J.D."/>
        </authorList>
    </citation>
    <scope>NUCLEOTIDE SEQUENCE</scope>
</reference>
<evidence type="ECO:0000313" key="1">
    <source>
        <dbReference type="EMBL" id="CCA28107.1"/>
    </source>
</evidence>
<name>F0X2K1_9STRA</name>
<accession>F0X2K1</accession>
<protein>
    <submittedName>
        <fullName evidence="1">AlNc14C1167G12820 protein</fullName>
    </submittedName>
</protein>
<dbReference type="AlphaFoldDB" id="F0X2K1"/>
<proteinExistence type="predicted"/>